<evidence type="ECO:0000313" key="1">
    <source>
        <dbReference type="EMBL" id="OCL07111.1"/>
    </source>
</evidence>
<dbReference type="Proteomes" id="UP000250140">
    <property type="component" value="Unassembled WGS sequence"/>
</dbReference>
<dbReference type="EMBL" id="KV749928">
    <property type="protein sequence ID" value="OCL07111.1"/>
    <property type="molecule type" value="Genomic_DNA"/>
</dbReference>
<dbReference type="AlphaFoldDB" id="A0A8E2EYB0"/>
<protein>
    <submittedName>
        <fullName evidence="1">Uncharacterized protein</fullName>
    </submittedName>
</protein>
<gene>
    <name evidence="1" type="ORF">AOQ84DRAFT_65024</name>
</gene>
<accession>A0A8E2EYB0</accession>
<sequence length="99" mass="10851">MVAATALAFFKHVLRIHGAKDLGGLCCCDVLLLTACPLSSNHSPKKKNNNWSFPLPAVITRAVQKEGYIHRAKFSFISFAYLLCLKCYDTGHGIISILA</sequence>
<proteinExistence type="predicted"/>
<evidence type="ECO:0000313" key="2">
    <source>
        <dbReference type="Proteomes" id="UP000250140"/>
    </source>
</evidence>
<reference evidence="1 2" key="1">
    <citation type="journal article" date="2016" name="Nat. Commun.">
        <title>Ectomycorrhizal ecology is imprinted in the genome of the dominant symbiotic fungus Cenococcum geophilum.</title>
        <authorList>
            <consortium name="DOE Joint Genome Institute"/>
            <person name="Peter M."/>
            <person name="Kohler A."/>
            <person name="Ohm R.A."/>
            <person name="Kuo A."/>
            <person name="Krutzmann J."/>
            <person name="Morin E."/>
            <person name="Arend M."/>
            <person name="Barry K.W."/>
            <person name="Binder M."/>
            <person name="Choi C."/>
            <person name="Clum A."/>
            <person name="Copeland A."/>
            <person name="Grisel N."/>
            <person name="Haridas S."/>
            <person name="Kipfer T."/>
            <person name="LaButti K."/>
            <person name="Lindquist E."/>
            <person name="Lipzen A."/>
            <person name="Maire R."/>
            <person name="Meier B."/>
            <person name="Mihaltcheva S."/>
            <person name="Molinier V."/>
            <person name="Murat C."/>
            <person name="Poggeler S."/>
            <person name="Quandt C.A."/>
            <person name="Sperisen C."/>
            <person name="Tritt A."/>
            <person name="Tisserant E."/>
            <person name="Crous P.W."/>
            <person name="Henrissat B."/>
            <person name="Nehls U."/>
            <person name="Egli S."/>
            <person name="Spatafora J.W."/>
            <person name="Grigoriev I.V."/>
            <person name="Martin F.M."/>
        </authorList>
    </citation>
    <scope>NUCLEOTIDE SEQUENCE [LARGE SCALE GENOMIC DNA]</scope>
    <source>
        <strain evidence="1 2">CBS 207.34</strain>
    </source>
</reference>
<organism evidence="1 2">
    <name type="scientific">Glonium stellatum</name>
    <dbReference type="NCBI Taxonomy" id="574774"/>
    <lineage>
        <taxon>Eukaryota</taxon>
        <taxon>Fungi</taxon>
        <taxon>Dikarya</taxon>
        <taxon>Ascomycota</taxon>
        <taxon>Pezizomycotina</taxon>
        <taxon>Dothideomycetes</taxon>
        <taxon>Pleosporomycetidae</taxon>
        <taxon>Gloniales</taxon>
        <taxon>Gloniaceae</taxon>
        <taxon>Glonium</taxon>
    </lineage>
</organism>
<name>A0A8E2EYB0_9PEZI</name>
<keyword evidence="2" id="KW-1185">Reference proteome</keyword>